<feature type="compositionally biased region" description="Basic residues" evidence="1">
    <location>
        <begin position="193"/>
        <end position="202"/>
    </location>
</feature>
<feature type="compositionally biased region" description="Polar residues" evidence="1">
    <location>
        <begin position="203"/>
        <end position="215"/>
    </location>
</feature>
<protein>
    <submittedName>
        <fullName evidence="2">Uncharacterized protein</fullName>
    </submittedName>
</protein>
<evidence type="ECO:0000313" key="3">
    <source>
        <dbReference type="Proteomes" id="UP000070089"/>
    </source>
</evidence>
<proteinExistence type="predicted"/>
<name>A0A132NPS0_GIAIN</name>
<evidence type="ECO:0000313" key="2">
    <source>
        <dbReference type="EMBL" id="KWX12008.1"/>
    </source>
</evidence>
<comment type="caution">
    <text evidence="2">The sequence shown here is derived from an EMBL/GenBank/DDBJ whole genome shotgun (WGS) entry which is preliminary data.</text>
</comment>
<dbReference type="EMBL" id="JXTI01000142">
    <property type="protein sequence ID" value="KWX12008.1"/>
    <property type="molecule type" value="Genomic_DNA"/>
</dbReference>
<feature type="region of interest" description="Disordered" evidence="1">
    <location>
        <begin position="17"/>
        <end position="53"/>
    </location>
</feature>
<dbReference type="Proteomes" id="UP000070089">
    <property type="component" value="Unassembled WGS sequence"/>
</dbReference>
<sequence length="316" mass="34158">MDALSAYLHNKAVSLLPDYTQPSQNVGEADARLGSRPNNEQPGLENSANMPVNSSSYIRGSVNLQEKISSVLPEPSLTTQYLPTPSKTVIESQQGLEGSDAPPPYKNFSTQLFNYPLKVNTAAESSSGLPARQPSVSQNPQPAAATRASTPSDDYMTLLSDLTNVSLETKSSILLDDAFDNGVTRSVGDSRVRPAKSQHKRSSQLLESTRAQRSTPAAGYGPSLPVSQLALYQHPGSAYMTQGPYNRHLVRVGQPSAALLHAPQDVVNEADRIMTLMHAIKDRLASGAGPQQALESHYYELRQMYLDLLEQALLVG</sequence>
<feature type="region of interest" description="Disordered" evidence="1">
    <location>
        <begin position="183"/>
        <end position="221"/>
    </location>
</feature>
<reference evidence="2 3" key="1">
    <citation type="journal article" date="2015" name="Mol. Biochem. Parasitol.">
        <title>Identification of polymorphic genes for use in assemblage B genotyping assays through comparative genomics of multiple assemblage B Giardia duodenalis isolates.</title>
        <authorList>
            <person name="Wielinga C."/>
            <person name="Thompson R.C."/>
            <person name="Monis P."/>
            <person name="Ryan U."/>
        </authorList>
    </citation>
    <scope>NUCLEOTIDE SEQUENCE [LARGE SCALE GENOMIC DNA]</scope>
    <source>
        <strain evidence="2 3">BAH15c1</strain>
    </source>
</reference>
<dbReference type="VEuPathDB" id="GiardiaDB:QR46_4032"/>
<evidence type="ECO:0000256" key="1">
    <source>
        <dbReference type="SAM" id="MobiDB-lite"/>
    </source>
</evidence>
<gene>
    <name evidence="2" type="ORF">QR46_4032</name>
</gene>
<accession>A0A132NPS0</accession>
<organism evidence="2 3">
    <name type="scientific">Giardia duodenalis assemblage B</name>
    <dbReference type="NCBI Taxonomy" id="1394984"/>
    <lineage>
        <taxon>Eukaryota</taxon>
        <taxon>Metamonada</taxon>
        <taxon>Diplomonadida</taxon>
        <taxon>Hexamitidae</taxon>
        <taxon>Giardiinae</taxon>
        <taxon>Giardia</taxon>
    </lineage>
</organism>
<dbReference type="OrthoDB" id="10255014at2759"/>
<dbReference type="AlphaFoldDB" id="A0A132NPS0"/>
<feature type="region of interest" description="Disordered" evidence="1">
    <location>
        <begin position="124"/>
        <end position="152"/>
    </location>
</feature>
<feature type="compositionally biased region" description="Polar residues" evidence="1">
    <location>
        <begin position="36"/>
        <end position="53"/>
    </location>
</feature>